<dbReference type="Proteomes" id="UP000265520">
    <property type="component" value="Unassembled WGS sequence"/>
</dbReference>
<keyword evidence="3" id="KW-1185">Reference proteome</keyword>
<evidence type="ECO:0000313" key="2">
    <source>
        <dbReference type="EMBL" id="MCI89637.1"/>
    </source>
</evidence>
<feature type="compositionally biased region" description="Polar residues" evidence="1">
    <location>
        <begin position="1"/>
        <end position="13"/>
    </location>
</feature>
<comment type="caution">
    <text evidence="2">The sequence shown here is derived from an EMBL/GenBank/DDBJ whole genome shotgun (WGS) entry which is preliminary data.</text>
</comment>
<sequence length="70" mass="7513">GLQEVASSISVNELDSCDQKSELEAEGSDEEDVLEQIVSGSPALQQGISESDNNEQCNRGEEDAKKDNVD</sequence>
<feature type="compositionally biased region" description="Polar residues" evidence="1">
    <location>
        <begin position="38"/>
        <end position="57"/>
    </location>
</feature>
<name>A0A392VP29_9FABA</name>
<dbReference type="AlphaFoldDB" id="A0A392VP29"/>
<dbReference type="EMBL" id="LXQA011224422">
    <property type="protein sequence ID" value="MCI89637.1"/>
    <property type="molecule type" value="Genomic_DNA"/>
</dbReference>
<feature type="compositionally biased region" description="Basic and acidic residues" evidence="1">
    <location>
        <begin position="58"/>
        <end position="70"/>
    </location>
</feature>
<feature type="non-terminal residue" evidence="2">
    <location>
        <position position="70"/>
    </location>
</feature>
<reference evidence="2 3" key="1">
    <citation type="journal article" date="2018" name="Front. Plant Sci.">
        <title>Red Clover (Trifolium pratense) and Zigzag Clover (T. medium) - A Picture of Genomic Similarities and Differences.</title>
        <authorList>
            <person name="Dluhosova J."/>
            <person name="Istvanek J."/>
            <person name="Nedelnik J."/>
            <person name="Repkova J."/>
        </authorList>
    </citation>
    <scope>NUCLEOTIDE SEQUENCE [LARGE SCALE GENOMIC DNA]</scope>
    <source>
        <strain evidence="3">cv. 10/8</strain>
        <tissue evidence="2">Leaf</tissue>
    </source>
</reference>
<proteinExistence type="predicted"/>
<feature type="non-terminal residue" evidence="2">
    <location>
        <position position="1"/>
    </location>
</feature>
<feature type="compositionally biased region" description="Acidic residues" evidence="1">
    <location>
        <begin position="24"/>
        <end position="34"/>
    </location>
</feature>
<protein>
    <submittedName>
        <fullName evidence="2">HEAT repeat-containing protein 5B-like</fullName>
    </submittedName>
</protein>
<evidence type="ECO:0000313" key="3">
    <source>
        <dbReference type="Proteomes" id="UP000265520"/>
    </source>
</evidence>
<feature type="region of interest" description="Disordered" evidence="1">
    <location>
        <begin position="1"/>
        <end position="70"/>
    </location>
</feature>
<accession>A0A392VP29</accession>
<evidence type="ECO:0000256" key="1">
    <source>
        <dbReference type="SAM" id="MobiDB-lite"/>
    </source>
</evidence>
<organism evidence="2 3">
    <name type="scientific">Trifolium medium</name>
    <dbReference type="NCBI Taxonomy" id="97028"/>
    <lineage>
        <taxon>Eukaryota</taxon>
        <taxon>Viridiplantae</taxon>
        <taxon>Streptophyta</taxon>
        <taxon>Embryophyta</taxon>
        <taxon>Tracheophyta</taxon>
        <taxon>Spermatophyta</taxon>
        <taxon>Magnoliopsida</taxon>
        <taxon>eudicotyledons</taxon>
        <taxon>Gunneridae</taxon>
        <taxon>Pentapetalae</taxon>
        <taxon>rosids</taxon>
        <taxon>fabids</taxon>
        <taxon>Fabales</taxon>
        <taxon>Fabaceae</taxon>
        <taxon>Papilionoideae</taxon>
        <taxon>50 kb inversion clade</taxon>
        <taxon>NPAAA clade</taxon>
        <taxon>Hologalegina</taxon>
        <taxon>IRL clade</taxon>
        <taxon>Trifolieae</taxon>
        <taxon>Trifolium</taxon>
    </lineage>
</organism>